<evidence type="ECO:0000256" key="12">
    <source>
        <dbReference type="ARBA" id="ARBA00044550"/>
    </source>
</evidence>
<dbReference type="EMBL" id="BAABBA010000023">
    <property type="protein sequence ID" value="GAA3509265.1"/>
    <property type="molecule type" value="Genomic_DNA"/>
</dbReference>
<dbReference type="PROSITE" id="PS51192">
    <property type="entry name" value="HELICASE_ATP_BIND_1"/>
    <property type="match status" value="1"/>
</dbReference>
<dbReference type="SUPFAM" id="SSF52540">
    <property type="entry name" value="P-loop containing nucleoside triphosphate hydrolases"/>
    <property type="match status" value="1"/>
</dbReference>
<protein>
    <recommendedName>
        <fullName evidence="11">ATP-dependent DNA helicase RecQ</fullName>
        <ecNumber evidence="10">5.6.2.4</ecNumber>
    </recommendedName>
    <alternativeName>
        <fullName evidence="12">DNA 3'-5' helicase RecQ</fullName>
    </alternativeName>
</protein>
<dbReference type="InterPro" id="IPR004589">
    <property type="entry name" value="DNA_helicase_ATP-dep_RecQ"/>
</dbReference>
<evidence type="ECO:0000256" key="10">
    <source>
        <dbReference type="ARBA" id="ARBA00034808"/>
    </source>
</evidence>
<evidence type="ECO:0000256" key="1">
    <source>
        <dbReference type="ARBA" id="ARBA00005446"/>
    </source>
</evidence>
<keyword evidence="17" id="KW-1185">Reference proteome</keyword>
<comment type="catalytic activity">
    <reaction evidence="9">
        <text>Couples ATP hydrolysis with the unwinding of duplex DNA by translocating in the 3'-5' direction.</text>
        <dbReference type="EC" id="5.6.2.4"/>
    </reaction>
</comment>
<keyword evidence="5 16" id="KW-0347">Helicase</keyword>
<feature type="compositionally biased region" description="Low complexity" evidence="13">
    <location>
        <begin position="486"/>
        <end position="509"/>
    </location>
</feature>
<evidence type="ECO:0000256" key="11">
    <source>
        <dbReference type="ARBA" id="ARBA00044535"/>
    </source>
</evidence>
<keyword evidence="7" id="KW-0238">DNA-binding</keyword>
<feature type="domain" description="Helicase ATP-binding" evidence="14">
    <location>
        <begin position="29"/>
        <end position="198"/>
    </location>
</feature>
<evidence type="ECO:0000259" key="15">
    <source>
        <dbReference type="PROSITE" id="PS51194"/>
    </source>
</evidence>
<dbReference type="NCBIfam" id="TIGR00614">
    <property type="entry name" value="recQ_fam"/>
    <property type="match status" value="1"/>
</dbReference>
<organism evidence="16 17">
    <name type="scientific">Georgenia daeguensis</name>
    <dbReference type="NCBI Taxonomy" id="908355"/>
    <lineage>
        <taxon>Bacteria</taxon>
        <taxon>Bacillati</taxon>
        <taxon>Actinomycetota</taxon>
        <taxon>Actinomycetes</taxon>
        <taxon>Micrococcales</taxon>
        <taxon>Bogoriellaceae</taxon>
        <taxon>Georgenia</taxon>
    </lineage>
</organism>
<evidence type="ECO:0000313" key="17">
    <source>
        <dbReference type="Proteomes" id="UP001499841"/>
    </source>
</evidence>
<dbReference type="Pfam" id="PF16124">
    <property type="entry name" value="RecQ_Zn_bind"/>
    <property type="match status" value="1"/>
</dbReference>
<evidence type="ECO:0000256" key="7">
    <source>
        <dbReference type="ARBA" id="ARBA00023125"/>
    </source>
</evidence>
<dbReference type="SMART" id="SM00487">
    <property type="entry name" value="DEXDc"/>
    <property type="match status" value="1"/>
</dbReference>
<keyword evidence="3" id="KW-0547">Nucleotide-binding</keyword>
<dbReference type="Pfam" id="PF00271">
    <property type="entry name" value="Helicase_C"/>
    <property type="match status" value="1"/>
</dbReference>
<evidence type="ECO:0000256" key="5">
    <source>
        <dbReference type="ARBA" id="ARBA00022806"/>
    </source>
</evidence>
<dbReference type="InterPro" id="IPR011545">
    <property type="entry name" value="DEAD/DEAH_box_helicase_dom"/>
</dbReference>
<keyword evidence="6" id="KW-0067">ATP-binding</keyword>
<dbReference type="EC" id="5.6.2.4" evidence="10"/>
<proteinExistence type="inferred from homology"/>
<dbReference type="RefSeq" id="WP_345044193.1">
    <property type="nucleotide sequence ID" value="NZ_BAABBA010000023.1"/>
</dbReference>
<keyword evidence="4" id="KW-0378">Hydrolase</keyword>
<dbReference type="CDD" id="cd17920">
    <property type="entry name" value="DEXHc_RecQ"/>
    <property type="match status" value="1"/>
</dbReference>
<dbReference type="InterPro" id="IPR027417">
    <property type="entry name" value="P-loop_NTPase"/>
</dbReference>
<sequence length="574" mass="61785">MSATADRIRTVARDSFGWESLRPGQEEAMTAVVEGRDVLAVMPTGYGKSAIYQVPAVLRDGPTIVVSPLISLQTDQVARLEAIGAPEAVALNSAQGDAENAQAWRAVGREGAEFLFLSPEQLAKDEVVERIRDLRPSLFVVDEAHCISSWGHDFRPDYLALGAVVERLGRPVVAALTATAATPVQAEIVERLRLRDPLVVSRGFDRPNLRLDVVRHAEAEDKHRAVLAGVGELSGPGLVYVATRKDAERYAAELGDGGRAVAAYHAGLPARVREEVHRGFLDGDLEVVVATSAFGMGIDKPDVRFVVHADAPDSVDSYYQEIGRAGRDGDEATVVLHYRPEDLGLRRFFASTNVDQQALRAVLTAVRRARGALTLAALRERTGLSARKVTSTVNALQEVGAVQRTRRGVLAEGSAPPRAVVADVVELADSRERIERSRVEMMRGYAETRDCRRQFLLGYFGEPHAGSCGACDICLDDGAADLGPSASPAAPVAVSPSDASSPPAGAAQAPAPPTSPADEPDPFPLQAAVVHPEWGDGVVMRHEEDRITIFFEREGYKTLSRELIAEHDLLSRTA</sequence>
<dbReference type="SMART" id="SM00490">
    <property type="entry name" value="HELICc"/>
    <property type="match status" value="1"/>
</dbReference>
<evidence type="ECO:0000259" key="14">
    <source>
        <dbReference type="PROSITE" id="PS51192"/>
    </source>
</evidence>
<accession>A0ABP6UJL6</accession>
<dbReference type="PANTHER" id="PTHR13710:SF105">
    <property type="entry name" value="ATP-DEPENDENT DNA HELICASE Q1"/>
    <property type="match status" value="1"/>
</dbReference>
<feature type="domain" description="Helicase C-terminal" evidence="15">
    <location>
        <begin position="222"/>
        <end position="370"/>
    </location>
</feature>
<dbReference type="Pfam" id="PF00270">
    <property type="entry name" value="DEAD"/>
    <property type="match status" value="1"/>
</dbReference>
<dbReference type="GO" id="GO:0004386">
    <property type="term" value="F:helicase activity"/>
    <property type="evidence" value="ECO:0007669"/>
    <property type="project" value="UniProtKB-KW"/>
</dbReference>
<dbReference type="InterPro" id="IPR001650">
    <property type="entry name" value="Helicase_C-like"/>
</dbReference>
<dbReference type="PROSITE" id="PS51194">
    <property type="entry name" value="HELICASE_CTER"/>
    <property type="match status" value="1"/>
</dbReference>
<dbReference type="InterPro" id="IPR032284">
    <property type="entry name" value="RecQ_Zn-bd"/>
</dbReference>
<feature type="region of interest" description="Disordered" evidence="13">
    <location>
        <begin position="486"/>
        <end position="524"/>
    </location>
</feature>
<evidence type="ECO:0000256" key="4">
    <source>
        <dbReference type="ARBA" id="ARBA00022801"/>
    </source>
</evidence>
<comment type="caution">
    <text evidence="16">The sequence shown here is derived from an EMBL/GenBank/DDBJ whole genome shotgun (WGS) entry which is preliminary data.</text>
</comment>
<keyword evidence="2" id="KW-0479">Metal-binding</keyword>
<gene>
    <name evidence="16" type="ORF">GCM10022262_35620</name>
</gene>
<dbReference type="Proteomes" id="UP001499841">
    <property type="component" value="Unassembled WGS sequence"/>
</dbReference>
<evidence type="ECO:0000256" key="6">
    <source>
        <dbReference type="ARBA" id="ARBA00022840"/>
    </source>
</evidence>
<name>A0ABP6UJL6_9MICO</name>
<keyword evidence="8" id="KW-0413">Isomerase</keyword>
<evidence type="ECO:0000256" key="8">
    <source>
        <dbReference type="ARBA" id="ARBA00023235"/>
    </source>
</evidence>
<dbReference type="Gene3D" id="3.40.50.300">
    <property type="entry name" value="P-loop containing nucleotide triphosphate hydrolases"/>
    <property type="match status" value="2"/>
</dbReference>
<evidence type="ECO:0000256" key="9">
    <source>
        <dbReference type="ARBA" id="ARBA00034617"/>
    </source>
</evidence>
<evidence type="ECO:0000256" key="3">
    <source>
        <dbReference type="ARBA" id="ARBA00022741"/>
    </source>
</evidence>
<dbReference type="InterPro" id="IPR002464">
    <property type="entry name" value="DNA/RNA_helicase_DEAH_CS"/>
</dbReference>
<dbReference type="PANTHER" id="PTHR13710">
    <property type="entry name" value="DNA HELICASE RECQ FAMILY MEMBER"/>
    <property type="match status" value="1"/>
</dbReference>
<evidence type="ECO:0000256" key="13">
    <source>
        <dbReference type="SAM" id="MobiDB-lite"/>
    </source>
</evidence>
<evidence type="ECO:0000313" key="16">
    <source>
        <dbReference type="EMBL" id="GAA3509265.1"/>
    </source>
</evidence>
<dbReference type="InterPro" id="IPR014001">
    <property type="entry name" value="Helicase_ATP-bd"/>
</dbReference>
<comment type="similarity">
    <text evidence="1">Belongs to the helicase family. RecQ subfamily.</text>
</comment>
<dbReference type="PROSITE" id="PS00690">
    <property type="entry name" value="DEAH_ATP_HELICASE"/>
    <property type="match status" value="1"/>
</dbReference>
<evidence type="ECO:0000256" key="2">
    <source>
        <dbReference type="ARBA" id="ARBA00022723"/>
    </source>
</evidence>
<reference evidence="17" key="1">
    <citation type="journal article" date="2019" name="Int. J. Syst. Evol. Microbiol.">
        <title>The Global Catalogue of Microorganisms (GCM) 10K type strain sequencing project: providing services to taxonomists for standard genome sequencing and annotation.</title>
        <authorList>
            <consortium name="The Broad Institute Genomics Platform"/>
            <consortium name="The Broad Institute Genome Sequencing Center for Infectious Disease"/>
            <person name="Wu L."/>
            <person name="Ma J."/>
        </authorList>
    </citation>
    <scope>NUCLEOTIDE SEQUENCE [LARGE SCALE GENOMIC DNA]</scope>
    <source>
        <strain evidence="17">JCM 17459</strain>
    </source>
</reference>